<organism evidence="2 3">
    <name type="scientific">Rhodocollybia butyracea</name>
    <dbReference type="NCBI Taxonomy" id="206335"/>
    <lineage>
        <taxon>Eukaryota</taxon>
        <taxon>Fungi</taxon>
        <taxon>Dikarya</taxon>
        <taxon>Basidiomycota</taxon>
        <taxon>Agaricomycotina</taxon>
        <taxon>Agaricomycetes</taxon>
        <taxon>Agaricomycetidae</taxon>
        <taxon>Agaricales</taxon>
        <taxon>Marasmiineae</taxon>
        <taxon>Omphalotaceae</taxon>
        <taxon>Rhodocollybia</taxon>
    </lineage>
</organism>
<evidence type="ECO:0000313" key="2">
    <source>
        <dbReference type="EMBL" id="KAF9018264.1"/>
    </source>
</evidence>
<dbReference type="Proteomes" id="UP000772434">
    <property type="component" value="Unassembled WGS sequence"/>
</dbReference>
<evidence type="ECO:0000256" key="1">
    <source>
        <dbReference type="SAM" id="MobiDB-lite"/>
    </source>
</evidence>
<protein>
    <submittedName>
        <fullName evidence="2">Uncharacterized protein</fullName>
    </submittedName>
</protein>
<keyword evidence="3" id="KW-1185">Reference proteome</keyword>
<dbReference type="GO" id="GO:0004252">
    <property type="term" value="F:serine-type endopeptidase activity"/>
    <property type="evidence" value="ECO:0007669"/>
    <property type="project" value="InterPro"/>
</dbReference>
<evidence type="ECO:0000313" key="3">
    <source>
        <dbReference type="Proteomes" id="UP000772434"/>
    </source>
</evidence>
<dbReference type="InterPro" id="IPR036852">
    <property type="entry name" value="Peptidase_S8/S53_dom_sf"/>
</dbReference>
<feature type="region of interest" description="Disordered" evidence="1">
    <location>
        <begin position="1"/>
        <end position="24"/>
    </location>
</feature>
<comment type="caution">
    <text evidence="2">The sequence shown here is derived from an EMBL/GenBank/DDBJ whole genome shotgun (WGS) entry which is preliminary data.</text>
</comment>
<dbReference type="Gene3D" id="3.40.50.200">
    <property type="entry name" value="Peptidase S8/S53 domain"/>
    <property type="match status" value="1"/>
</dbReference>
<dbReference type="AlphaFoldDB" id="A0A9P5TVL6"/>
<name>A0A9P5TVL6_9AGAR</name>
<feature type="compositionally biased region" description="Basic and acidic residues" evidence="1">
    <location>
        <begin position="1"/>
        <end position="10"/>
    </location>
</feature>
<dbReference type="EMBL" id="JADNRY010001299">
    <property type="protein sequence ID" value="KAF9018264.1"/>
    <property type="molecule type" value="Genomic_DNA"/>
</dbReference>
<proteinExistence type="predicted"/>
<gene>
    <name evidence="2" type="ORF">BDP27DRAFT_1440262</name>
</gene>
<sequence length="52" mass="5456">MPTHLRDGKVDGFSAGTGWDATSGLGTPNLDALGPVRQHESGFCSILPNARF</sequence>
<dbReference type="GO" id="GO:0006508">
    <property type="term" value="P:proteolysis"/>
    <property type="evidence" value="ECO:0007669"/>
    <property type="project" value="InterPro"/>
</dbReference>
<accession>A0A9P5TVL6</accession>
<reference evidence="2" key="1">
    <citation type="submission" date="2020-11" db="EMBL/GenBank/DDBJ databases">
        <authorList>
            <consortium name="DOE Joint Genome Institute"/>
            <person name="Ahrendt S."/>
            <person name="Riley R."/>
            <person name="Andreopoulos W."/>
            <person name="Labutti K."/>
            <person name="Pangilinan J."/>
            <person name="Ruiz-Duenas F.J."/>
            <person name="Barrasa J.M."/>
            <person name="Sanchez-Garcia M."/>
            <person name="Camarero S."/>
            <person name="Miyauchi S."/>
            <person name="Serrano A."/>
            <person name="Linde D."/>
            <person name="Babiker R."/>
            <person name="Drula E."/>
            <person name="Ayuso-Fernandez I."/>
            <person name="Pacheco R."/>
            <person name="Padilla G."/>
            <person name="Ferreira P."/>
            <person name="Barriuso J."/>
            <person name="Kellner H."/>
            <person name="Castanera R."/>
            <person name="Alfaro M."/>
            <person name="Ramirez L."/>
            <person name="Pisabarro A.G."/>
            <person name="Kuo A."/>
            <person name="Tritt A."/>
            <person name="Lipzen A."/>
            <person name="He G."/>
            <person name="Yan M."/>
            <person name="Ng V."/>
            <person name="Cullen D."/>
            <person name="Martin F."/>
            <person name="Rosso M.-N."/>
            <person name="Henrissat B."/>
            <person name="Hibbett D."/>
            <person name="Martinez A.T."/>
            <person name="Grigoriev I.V."/>
        </authorList>
    </citation>
    <scope>NUCLEOTIDE SEQUENCE</scope>
    <source>
        <strain evidence="2">AH 40177</strain>
    </source>
</reference>